<dbReference type="EMBL" id="KX009066">
    <property type="protein sequence ID" value="ARO45464.1"/>
    <property type="molecule type" value="Genomic_DNA"/>
</dbReference>
<reference evidence="2" key="1">
    <citation type="submission" date="2016-03" db="EMBL/GenBank/DDBJ databases">
        <title>The evolution of Pseudomonas syringae pv. actinidiae in New Zealand.</title>
        <authorList>
            <person name="Taiaroa G."/>
            <person name="Poulter R.T.M."/>
            <person name="Lamont I."/>
            <person name="Stockwell P."/>
            <person name="Butler M.I."/>
        </authorList>
    </citation>
    <scope>NUCLEOTIDE SEQUENCE</scope>
    <source>
        <strain evidence="2">SR121</strain>
    </source>
</reference>
<name>A0A2P0QGF0_PSESF</name>
<organism evidence="2">
    <name type="scientific">Pseudomonas syringae pv. actinidiae</name>
    <dbReference type="NCBI Taxonomy" id="103796"/>
    <lineage>
        <taxon>Bacteria</taxon>
        <taxon>Pseudomonadati</taxon>
        <taxon>Pseudomonadota</taxon>
        <taxon>Gammaproteobacteria</taxon>
        <taxon>Pseudomonadales</taxon>
        <taxon>Pseudomonadaceae</taxon>
        <taxon>Pseudomonas</taxon>
        <taxon>Pseudomonas syringae</taxon>
    </lineage>
</organism>
<proteinExistence type="predicted"/>
<keyword evidence="1" id="KW-0812">Transmembrane</keyword>
<feature type="transmembrane region" description="Helical" evidence="1">
    <location>
        <begin position="26"/>
        <end position="44"/>
    </location>
</feature>
<keyword evidence="1" id="KW-0472">Membrane</keyword>
<keyword evidence="1" id="KW-1133">Transmembrane helix</keyword>
<sequence length="95" mass="10705">MSLANLAYSFFEAAQALREKNMSLKAALFAGGVIGLLIGFLVVLDAQRRLRHLYIARGLIAEGIPEPEARYRSGASHWDQPFFARIWRKYPILPS</sequence>
<evidence type="ECO:0000256" key="1">
    <source>
        <dbReference type="SAM" id="Phobius"/>
    </source>
</evidence>
<protein>
    <submittedName>
        <fullName evidence="2">Uncharacterized protein</fullName>
    </submittedName>
</protein>
<accession>A0A2P0QGF0</accession>
<evidence type="ECO:0000313" key="2">
    <source>
        <dbReference type="EMBL" id="ARO45464.1"/>
    </source>
</evidence>
<dbReference type="AlphaFoldDB" id="A0A2P0QGF0"/>
<dbReference type="RefSeq" id="WP_058825479.1">
    <property type="nucleotide sequence ID" value="NZ_MOMM01000021.1"/>
</dbReference>